<dbReference type="EMBL" id="UZAJ01039996">
    <property type="protein sequence ID" value="VDP12625.1"/>
    <property type="molecule type" value="Genomic_DNA"/>
</dbReference>
<dbReference type="Proteomes" id="UP000267606">
    <property type="component" value="Unassembled WGS sequence"/>
</dbReference>
<dbReference type="AlphaFoldDB" id="A0A183HZR0"/>
<reference evidence="3" key="1">
    <citation type="submission" date="2016-06" db="UniProtKB">
        <authorList>
            <consortium name="WormBaseParasite"/>
        </authorList>
    </citation>
    <scope>IDENTIFICATION</scope>
</reference>
<reference evidence="1 2" key="2">
    <citation type="submission" date="2018-11" db="EMBL/GenBank/DDBJ databases">
        <authorList>
            <consortium name="Pathogen Informatics"/>
        </authorList>
    </citation>
    <scope>NUCLEOTIDE SEQUENCE [LARGE SCALE GENOMIC DNA]</scope>
</reference>
<evidence type="ECO:0000313" key="2">
    <source>
        <dbReference type="Proteomes" id="UP000267606"/>
    </source>
</evidence>
<evidence type="ECO:0000313" key="3">
    <source>
        <dbReference type="WBParaSite" id="OFLC_0001297301-mRNA-1"/>
    </source>
</evidence>
<name>A0A183HZR0_9BILA</name>
<evidence type="ECO:0000313" key="1">
    <source>
        <dbReference type="EMBL" id="VDP12625.1"/>
    </source>
</evidence>
<dbReference type="WBParaSite" id="OFLC_0001297301-mRNA-1">
    <property type="protein sequence ID" value="OFLC_0001297301-mRNA-1"/>
    <property type="gene ID" value="OFLC_0001297301"/>
</dbReference>
<keyword evidence="2" id="KW-1185">Reference proteome</keyword>
<gene>
    <name evidence="1" type="ORF">OFLC_LOCUS12972</name>
</gene>
<organism evidence="3">
    <name type="scientific">Onchocerca flexuosa</name>
    <dbReference type="NCBI Taxonomy" id="387005"/>
    <lineage>
        <taxon>Eukaryota</taxon>
        <taxon>Metazoa</taxon>
        <taxon>Ecdysozoa</taxon>
        <taxon>Nematoda</taxon>
        <taxon>Chromadorea</taxon>
        <taxon>Rhabditida</taxon>
        <taxon>Spirurina</taxon>
        <taxon>Spiruromorpha</taxon>
        <taxon>Filarioidea</taxon>
        <taxon>Onchocercidae</taxon>
        <taxon>Onchocerca</taxon>
    </lineage>
</organism>
<proteinExistence type="predicted"/>
<protein>
    <submittedName>
        <fullName evidence="3">Group-specific protein</fullName>
    </submittedName>
</protein>
<accession>A0A183HZR0</accession>
<sequence length="80" mass="9252">MLYIPNVSMPTENHNYPYFPNPYNPFSKPEPVHFLTLNQPQKQFVPTMTGTMQAFQQHPKPLMNVYFPAINNAISVTQIV</sequence>